<name>A0ACC6QCL2_9ACTN</name>
<protein>
    <submittedName>
        <fullName evidence="1">Uncharacterized protein</fullName>
    </submittedName>
</protein>
<accession>A0ACC6QCL2</accession>
<gene>
    <name evidence="1" type="ORF">WKI58_06135</name>
</gene>
<dbReference type="Proteomes" id="UP001375539">
    <property type="component" value="Unassembled WGS sequence"/>
</dbReference>
<evidence type="ECO:0000313" key="1">
    <source>
        <dbReference type="EMBL" id="MEJ8656104.1"/>
    </source>
</evidence>
<keyword evidence="2" id="KW-1185">Reference proteome</keyword>
<organism evidence="1 2">
    <name type="scientific">Streptomyces pratisoli</name>
    <dbReference type="NCBI Taxonomy" id="3139917"/>
    <lineage>
        <taxon>Bacteria</taxon>
        <taxon>Bacillati</taxon>
        <taxon>Actinomycetota</taxon>
        <taxon>Actinomycetes</taxon>
        <taxon>Kitasatosporales</taxon>
        <taxon>Streptomycetaceae</taxon>
        <taxon>Streptomyces</taxon>
    </lineage>
</organism>
<reference evidence="1" key="1">
    <citation type="submission" date="2024-03" db="EMBL/GenBank/DDBJ databases">
        <title>Novel Streptomyces species of biotechnological and ecological value are a feature of Machair soil.</title>
        <authorList>
            <person name="Prole J.R."/>
            <person name="Goodfellow M."/>
            <person name="Allenby N."/>
            <person name="Ward A.C."/>
        </authorList>
    </citation>
    <scope>NUCLEOTIDE SEQUENCE</scope>
    <source>
        <strain evidence="1">MS1.AVA.4</strain>
    </source>
</reference>
<evidence type="ECO:0000313" key="2">
    <source>
        <dbReference type="Proteomes" id="UP001375539"/>
    </source>
</evidence>
<proteinExistence type="predicted"/>
<comment type="caution">
    <text evidence="1">The sequence shown here is derived from an EMBL/GenBank/DDBJ whole genome shotgun (WGS) entry which is preliminary data.</text>
</comment>
<dbReference type="EMBL" id="JBBKAI010000002">
    <property type="protein sequence ID" value="MEJ8656104.1"/>
    <property type="molecule type" value="Genomic_DNA"/>
</dbReference>
<sequence length="52" mass="5916">MVQWVHSALLRDTGGRLTDDVALMVLRNDRTRVAAQSAEPGLRRSRREPSNR</sequence>